<keyword evidence="2" id="KW-1185">Reference proteome</keyword>
<dbReference type="AlphaFoldDB" id="A0A3M7PQF4"/>
<name>A0A3M7PQF4_BRAPC</name>
<reference evidence="1 2" key="1">
    <citation type="journal article" date="2018" name="Sci. Rep.">
        <title>Genomic signatures of local adaptation to the degree of environmental predictability in rotifers.</title>
        <authorList>
            <person name="Franch-Gras L."/>
            <person name="Hahn C."/>
            <person name="Garcia-Roger E.M."/>
            <person name="Carmona M.J."/>
            <person name="Serra M."/>
            <person name="Gomez A."/>
        </authorList>
    </citation>
    <scope>NUCLEOTIDE SEQUENCE [LARGE SCALE GENOMIC DNA]</scope>
    <source>
        <strain evidence="1">HYR1</strain>
    </source>
</reference>
<protein>
    <submittedName>
        <fullName evidence="1">Uncharacterized protein</fullName>
    </submittedName>
</protein>
<sequence>MSFAMNFYLKPKYLSSKIIFENNFVSKFKNISFILIPSQIAYKNVVCHSLKASRFSKQIFRNVKHKLNLLV</sequence>
<organism evidence="1 2">
    <name type="scientific">Brachionus plicatilis</name>
    <name type="common">Marine rotifer</name>
    <name type="synonym">Brachionus muelleri</name>
    <dbReference type="NCBI Taxonomy" id="10195"/>
    <lineage>
        <taxon>Eukaryota</taxon>
        <taxon>Metazoa</taxon>
        <taxon>Spiralia</taxon>
        <taxon>Gnathifera</taxon>
        <taxon>Rotifera</taxon>
        <taxon>Eurotatoria</taxon>
        <taxon>Monogononta</taxon>
        <taxon>Pseudotrocha</taxon>
        <taxon>Ploima</taxon>
        <taxon>Brachionidae</taxon>
        <taxon>Brachionus</taxon>
    </lineage>
</organism>
<accession>A0A3M7PQF4</accession>
<dbReference type="Proteomes" id="UP000276133">
    <property type="component" value="Unassembled WGS sequence"/>
</dbReference>
<gene>
    <name evidence="1" type="ORF">BpHYR1_020710</name>
</gene>
<dbReference type="EMBL" id="REGN01009504">
    <property type="protein sequence ID" value="RNA01021.1"/>
    <property type="molecule type" value="Genomic_DNA"/>
</dbReference>
<comment type="caution">
    <text evidence="1">The sequence shown here is derived from an EMBL/GenBank/DDBJ whole genome shotgun (WGS) entry which is preliminary data.</text>
</comment>
<evidence type="ECO:0000313" key="2">
    <source>
        <dbReference type="Proteomes" id="UP000276133"/>
    </source>
</evidence>
<proteinExistence type="predicted"/>
<evidence type="ECO:0000313" key="1">
    <source>
        <dbReference type="EMBL" id="RNA01021.1"/>
    </source>
</evidence>